<sequence>MIDRDASNRTVEITYLGFIDSSTIDDRVVVMLMMKRIKVSSIRTMEDSCCWIQTRVVIMMR</sequence>
<protein>
    <submittedName>
        <fullName evidence="1">Uncharacterized protein</fullName>
    </submittedName>
</protein>
<accession>A0A565CM54</accession>
<gene>
    <name evidence="1" type="ORF">ANE_LOCUS25199</name>
</gene>
<proteinExistence type="predicted"/>
<name>A0A565CM54_9BRAS</name>
<dbReference type="Proteomes" id="UP000489600">
    <property type="component" value="Unassembled WGS sequence"/>
</dbReference>
<dbReference type="EMBL" id="CABITT030000008">
    <property type="protein sequence ID" value="VVB14755.1"/>
    <property type="molecule type" value="Genomic_DNA"/>
</dbReference>
<evidence type="ECO:0000313" key="1">
    <source>
        <dbReference type="EMBL" id="VVB14755.1"/>
    </source>
</evidence>
<organism evidence="1 2">
    <name type="scientific">Arabis nemorensis</name>
    <dbReference type="NCBI Taxonomy" id="586526"/>
    <lineage>
        <taxon>Eukaryota</taxon>
        <taxon>Viridiplantae</taxon>
        <taxon>Streptophyta</taxon>
        <taxon>Embryophyta</taxon>
        <taxon>Tracheophyta</taxon>
        <taxon>Spermatophyta</taxon>
        <taxon>Magnoliopsida</taxon>
        <taxon>eudicotyledons</taxon>
        <taxon>Gunneridae</taxon>
        <taxon>Pentapetalae</taxon>
        <taxon>rosids</taxon>
        <taxon>malvids</taxon>
        <taxon>Brassicales</taxon>
        <taxon>Brassicaceae</taxon>
        <taxon>Arabideae</taxon>
        <taxon>Arabis</taxon>
    </lineage>
</organism>
<comment type="caution">
    <text evidence="1">The sequence shown here is derived from an EMBL/GenBank/DDBJ whole genome shotgun (WGS) entry which is preliminary data.</text>
</comment>
<reference evidence="1" key="1">
    <citation type="submission" date="2019-07" db="EMBL/GenBank/DDBJ databases">
        <authorList>
            <person name="Dittberner H."/>
        </authorList>
    </citation>
    <scope>NUCLEOTIDE SEQUENCE [LARGE SCALE GENOMIC DNA]</scope>
</reference>
<dbReference type="AlphaFoldDB" id="A0A565CM54"/>
<evidence type="ECO:0000313" key="2">
    <source>
        <dbReference type="Proteomes" id="UP000489600"/>
    </source>
</evidence>
<keyword evidence="2" id="KW-1185">Reference proteome</keyword>